<dbReference type="PANTHER" id="PTHR43248:SF2">
    <property type="entry name" value="PROLYL AMINOPEPTIDASE"/>
    <property type="match status" value="1"/>
</dbReference>
<evidence type="ECO:0000256" key="2">
    <source>
        <dbReference type="ARBA" id="ARBA00022801"/>
    </source>
</evidence>
<dbReference type="Pfam" id="PF00561">
    <property type="entry name" value="Abhydrolase_1"/>
    <property type="match status" value="1"/>
</dbReference>
<name>A0A1H5W7S4_9ACTN</name>
<sequence length="459" mass="50166">MPPAAAPGAAPGARQKEGFSVTPVTSTNTVNGTTTYTIPGMRVREGVTDVPLDWSDPDRGTLQLFFRDIVDPARAREDLPCLVYLQGGPGGKGPRPLDRGGWLGVALETHRVVLVDQRGTGRSTRIDGRRMGAFGTAREAADFLACFRADAIVADHEHLRTSVYGGGRWSTLGQSFGGFLTLAYLSRAPQGLSACYVTGGLPGLDPSAAEVYRRTYPRVEAKNATFYQRYPHQVAQVARIADHLAEHDVRLPDGDRLTVRRMQSLGLDLGMKPGHERLHWLLDEAFTGAELSTTFLHQVLARTSFGDNPLFAAMQESVYGHGPGATGWAAQAERAAHPQFAEDARPLLFTGEMIYPWMFEEIAELRPFRGAVELLAAREEWPPLYDLDRLAGNEVPVAAAVYFDDMYVDSGLQLDTASRVGNVRTWVTNEYEHDGVGDARVLTRLRDMVRESGGGLADA</sequence>
<dbReference type="EMBL" id="FNVU01000002">
    <property type="protein sequence ID" value="SEF95231.1"/>
    <property type="molecule type" value="Genomic_DNA"/>
</dbReference>
<dbReference type="PRINTS" id="PR00793">
    <property type="entry name" value="PROAMNOPTASE"/>
</dbReference>
<organism evidence="5 6">
    <name type="scientific">Actinacidiphila yanglinensis</name>
    <dbReference type="NCBI Taxonomy" id="310779"/>
    <lineage>
        <taxon>Bacteria</taxon>
        <taxon>Bacillati</taxon>
        <taxon>Actinomycetota</taxon>
        <taxon>Actinomycetes</taxon>
        <taxon>Kitasatosporales</taxon>
        <taxon>Streptomycetaceae</taxon>
        <taxon>Actinacidiphila</taxon>
    </lineage>
</organism>
<dbReference type="GO" id="GO:0006508">
    <property type="term" value="P:proteolysis"/>
    <property type="evidence" value="ECO:0007669"/>
    <property type="project" value="InterPro"/>
</dbReference>
<feature type="compositionally biased region" description="Low complexity" evidence="3">
    <location>
        <begin position="1"/>
        <end position="13"/>
    </location>
</feature>
<dbReference type="AlphaFoldDB" id="A0A1H5W7S4"/>
<dbReference type="Proteomes" id="UP000236754">
    <property type="component" value="Unassembled WGS sequence"/>
</dbReference>
<evidence type="ECO:0000256" key="1">
    <source>
        <dbReference type="ARBA" id="ARBA00010088"/>
    </source>
</evidence>
<feature type="domain" description="AB hydrolase-1" evidence="4">
    <location>
        <begin position="81"/>
        <end position="279"/>
    </location>
</feature>
<keyword evidence="2" id="KW-0378">Hydrolase</keyword>
<reference evidence="5 6" key="1">
    <citation type="submission" date="2016-10" db="EMBL/GenBank/DDBJ databases">
        <authorList>
            <person name="de Groot N.N."/>
        </authorList>
    </citation>
    <scope>NUCLEOTIDE SEQUENCE [LARGE SCALE GENOMIC DNA]</scope>
    <source>
        <strain evidence="5 6">CGMCC 4.2023</strain>
    </source>
</reference>
<dbReference type="GO" id="GO:0004177">
    <property type="term" value="F:aminopeptidase activity"/>
    <property type="evidence" value="ECO:0007669"/>
    <property type="project" value="UniProtKB-EC"/>
</dbReference>
<dbReference type="InterPro" id="IPR002410">
    <property type="entry name" value="Peptidase_S33"/>
</dbReference>
<keyword evidence="6" id="KW-1185">Reference proteome</keyword>
<feature type="compositionally biased region" description="Low complexity" evidence="3">
    <location>
        <begin position="20"/>
        <end position="33"/>
    </location>
</feature>
<gene>
    <name evidence="5" type="ORF">SAMN05216223_102580</name>
</gene>
<dbReference type="InterPro" id="IPR000073">
    <property type="entry name" value="AB_hydrolase_1"/>
</dbReference>
<evidence type="ECO:0000256" key="3">
    <source>
        <dbReference type="SAM" id="MobiDB-lite"/>
    </source>
</evidence>
<comment type="similarity">
    <text evidence="1">Belongs to the peptidase S33 family.</text>
</comment>
<evidence type="ECO:0000313" key="6">
    <source>
        <dbReference type="Proteomes" id="UP000236754"/>
    </source>
</evidence>
<evidence type="ECO:0000259" key="4">
    <source>
        <dbReference type="Pfam" id="PF00561"/>
    </source>
</evidence>
<evidence type="ECO:0000313" key="5">
    <source>
        <dbReference type="EMBL" id="SEF95231.1"/>
    </source>
</evidence>
<dbReference type="Gene3D" id="3.40.50.1820">
    <property type="entry name" value="alpha/beta hydrolase"/>
    <property type="match status" value="1"/>
</dbReference>
<protein>
    <submittedName>
        <fullName evidence="5">Proline iminopeptidase</fullName>
    </submittedName>
</protein>
<proteinExistence type="inferred from homology"/>
<dbReference type="PANTHER" id="PTHR43248">
    <property type="entry name" value="2-SUCCINYL-6-HYDROXY-2,4-CYCLOHEXADIENE-1-CARBOXYLATE SYNTHASE"/>
    <property type="match status" value="1"/>
</dbReference>
<feature type="region of interest" description="Disordered" evidence="3">
    <location>
        <begin position="1"/>
        <end position="33"/>
    </location>
</feature>
<accession>A0A1H5W7S4</accession>
<dbReference type="SUPFAM" id="SSF53474">
    <property type="entry name" value="alpha/beta-Hydrolases"/>
    <property type="match status" value="1"/>
</dbReference>
<dbReference type="InterPro" id="IPR029058">
    <property type="entry name" value="AB_hydrolase_fold"/>
</dbReference>
<dbReference type="InterPro" id="IPR051601">
    <property type="entry name" value="Serine_prot/Carboxylest_S33"/>
</dbReference>
<dbReference type="OrthoDB" id="9796770at2"/>